<dbReference type="Gene3D" id="1.20.1310.10">
    <property type="entry name" value="Cullin Repeats"/>
    <property type="match status" value="4"/>
</dbReference>
<dbReference type="GO" id="GO:0031461">
    <property type="term" value="C:cullin-RING ubiquitin ligase complex"/>
    <property type="evidence" value="ECO:0007669"/>
    <property type="project" value="InterPro"/>
</dbReference>
<dbReference type="OMA" id="NYQEQTW"/>
<feature type="domain" description="Cullin family profile" evidence="6">
    <location>
        <begin position="449"/>
        <end position="679"/>
    </location>
</feature>
<evidence type="ECO:0000256" key="1">
    <source>
        <dbReference type="ARBA" id="ARBA00006019"/>
    </source>
</evidence>
<dbReference type="FunFam" id="1.20.1310.10:FF:000001">
    <property type="entry name" value="Cullin 3"/>
    <property type="match status" value="1"/>
</dbReference>
<reference evidence="8" key="1">
    <citation type="journal article" date="2019" name="Nat. Commun.">
        <title>Expansion of phycobilisome linker gene families in mesophilic red algae.</title>
        <authorList>
            <person name="Lee J."/>
            <person name="Kim D."/>
            <person name="Bhattacharya D."/>
            <person name="Yoon H.S."/>
        </authorList>
    </citation>
    <scope>NUCLEOTIDE SEQUENCE [LARGE SCALE GENOMIC DNA]</scope>
    <source>
        <strain evidence="8">CCMP 1328</strain>
    </source>
</reference>
<dbReference type="FunFam" id="1.20.1310.10:FF:000003">
    <property type="entry name" value="Cullin 4A"/>
    <property type="match status" value="1"/>
</dbReference>
<gene>
    <name evidence="7" type="ORF">FVE85_4025</name>
</gene>
<dbReference type="Pfam" id="PF00888">
    <property type="entry name" value="Cullin"/>
    <property type="match status" value="1"/>
</dbReference>
<dbReference type="InterPro" id="IPR036390">
    <property type="entry name" value="WH_DNA-bd_sf"/>
</dbReference>
<dbReference type="Gene3D" id="1.10.10.10">
    <property type="entry name" value="Winged helix-like DNA-binding domain superfamily/Winged helix DNA-binding domain"/>
    <property type="match status" value="1"/>
</dbReference>
<proteinExistence type="inferred from homology"/>
<dbReference type="InterPro" id="IPR019559">
    <property type="entry name" value="Cullin_neddylation_domain"/>
</dbReference>
<keyword evidence="2" id="KW-0832">Ubl conjugation</keyword>
<dbReference type="InterPro" id="IPR036317">
    <property type="entry name" value="Cullin_homology_sf"/>
</dbReference>
<evidence type="ECO:0000256" key="5">
    <source>
        <dbReference type="SAM" id="MobiDB-lite"/>
    </source>
</evidence>
<evidence type="ECO:0000313" key="7">
    <source>
        <dbReference type="EMBL" id="KAA8494050.1"/>
    </source>
</evidence>
<dbReference type="SMART" id="SM00884">
    <property type="entry name" value="Cullin_Nedd8"/>
    <property type="match status" value="1"/>
</dbReference>
<dbReference type="SMART" id="SM00182">
    <property type="entry name" value="CULLIN"/>
    <property type="match status" value="1"/>
</dbReference>
<dbReference type="InterPro" id="IPR016159">
    <property type="entry name" value="Cullin_repeat-like_dom_sf"/>
</dbReference>
<dbReference type="Pfam" id="PF26557">
    <property type="entry name" value="Cullin_AB"/>
    <property type="match status" value="1"/>
</dbReference>
<dbReference type="AlphaFoldDB" id="A0A5J4YT14"/>
<dbReference type="SUPFAM" id="SSF74788">
    <property type="entry name" value="Cullin repeat-like"/>
    <property type="match status" value="1"/>
</dbReference>
<dbReference type="PROSITE" id="PS50069">
    <property type="entry name" value="CULLIN_2"/>
    <property type="match status" value="1"/>
</dbReference>
<dbReference type="GO" id="GO:0006511">
    <property type="term" value="P:ubiquitin-dependent protein catabolic process"/>
    <property type="evidence" value="ECO:0007669"/>
    <property type="project" value="InterPro"/>
</dbReference>
<protein>
    <submittedName>
        <fullName evidence="7">Cullin-4</fullName>
    </submittedName>
</protein>
<evidence type="ECO:0000313" key="8">
    <source>
        <dbReference type="Proteomes" id="UP000324585"/>
    </source>
</evidence>
<name>A0A5J4YT14_PORPP</name>
<evidence type="ECO:0000259" key="6">
    <source>
        <dbReference type="PROSITE" id="PS50069"/>
    </source>
</evidence>
<dbReference type="InterPro" id="IPR001373">
    <property type="entry name" value="Cullin_N"/>
</dbReference>
<dbReference type="PANTHER" id="PTHR11932">
    <property type="entry name" value="CULLIN"/>
    <property type="match status" value="1"/>
</dbReference>
<dbReference type="SUPFAM" id="SSF75632">
    <property type="entry name" value="Cullin homology domain"/>
    <property type="match status" value="1"/>
</dbReference>
<accession>A0A5J4YT14</accession>
<dbReference type="FunFam" id="1.10.10.10:FF:000050">
    <property type="entry name" value="Cullin 4B"/>
    <property type="match status" value="1"/>
</dbReference>
<dbReference type="InterPro" id="IPR045093">
    <property type="entry name" value="Cullin"/>
</dbReference>
<dbReference type="InterPro" id="IPR016157">
    <property type="entry name" value="Cullin_CS"/>
</dbReference>
<evidence type="ECO:0000256" key="3">
    <source>
        <dbReference type="PROSITE-ProRule" id="PRU00330"/>
    </source>
</evidence>
<dbReference type="SUPFAM" id="SSF46785">
    <property type="entry name" value="Winged helix' DNA-binding domain"/>
    <property type="match status" value="1"/>
</dbReference>
<dbReference type="EMBL" id="VRMN01000005">
    <property type="protein sequence ID" value="KAA8494050.1"/>
    <property type="molecule type" value="Genomic_DNA"/>
</dbReference>
<dbReference type="OrthoDB" id="27073at2759"/>
<dbReference type="PROSITE" id="PS01256">
    <property type="entry name" value="CULLIN_1"/>
    <property type="match status" value="1"/>
</dbReference>
<dbReference type="InterPro" id="IPR059120">
    <property type="entry name" value="Cullin-like_AB"/>
</dbReference>
<comment type="similarity">
    <text evidence="1 3 4">Belongs to the cullin family.</text>
</comment>
<feature type="region of interest" description="Disordered" evidence="5">
    <location>
        <begin position="31"/>
        <end position="53"/>
    </location>
</feature>
<evidence type="ECO:0000256" key="2">
    <source>
        <dbReference type="ARBA" id="ARBA00022843"/>
    </source>
</evidence>
<dbReference type="InterPro" id="IPR036388">
    <property type="entry name" value="WH-like_DNA-bd_sf"/>
</dbReference>
<sequence length="808" mass="92696">MRKGWSLKWKRSQTNTRAHPKLLVKGTAEMTRAGESRAPAPPQGGKPATGKKLTMKPLKKQPALSHDFLQSVWTKEFLPAVVAVQQSRFSGISFERLYSRVEDVCAHKLGAGLYQFLRDQCDSHVRELFDGIGASLLEGTEFLEFVNRVWGEHCSQMLIIRSIFLYLDRTYVLSSASSALSVWDMGLRLWWAHLKSCPTAVRKTLNGALDLVRAERQNAVPASTGRALLKSIVRMLSAIGMYEEYFEPLNLSKAYEFYRQEGSTMFTQCTVAKYLEHTERRIHEEAERCDAFLESSSKKPLLQAVERMMIAAMIDELLQEGFNELCAQRRFDDLRRMYSLFARVNDLDTAWGTSSCQYLGIHGSAMPSSWKPCSQTAHEKLRRAFVAYMKNVGTDIVMDEQKDAEMVSRLLEFKRDVDIMLSQAFMSNEGFVIAAREAFEACVNMRQNKPAELIAKFVDQILRTGNKSYTEEELESTLDSIMILFRYIQGKDIFEAFFKKDLAKRLLFQKSASLELEKQMISRMKTECGAPFTNKLEGMFRDVDLSADILNAFQAYRNSRSSAAREIDLNVYILTNSYWPQLSTALEIKLPREISNMHEEFKQFYLEKHQGKQLAWQHSSGSCTLRAHFAKGSKLIDVSLFQAVVCMLFNKATVLSYQEILDATGLDPKELKRVLLSLACGKVTTRVILKEPKGAELGENDRFVFNEQFTHKMMKIKINSIQLKETPEENKDTTEKVFQDRQYQIDAAIVRVMKTRKVATHTNLLTELYSILKFPHKPADLKKRIESLIEREYLERDPSNPQMYKYLA</sequence>
<comment type="caution">
    <text evidence="7">The sequence shown here is derived from an EMBL/GenBank/DDBJ whole genome shotgun (WGS) entry which is preliminary data.</text>
</comment>
<dbReference type="GO" id="GO:0031625">
    <property type="term" value="F:ubiquitin protein ligase binding"/>
    <property type="evidence" value="ECO:0007669"/>
    <property type="project" value="InterPro"/>
</dbReference>
<dbReference type="Pfam" id="PF10557">
    <property type="entry name" value="Cullin_Nedd8"/>
    <property type="match status" value="1"/>
</dbReference>
<dbReference type="Proteomes" id="UP000324585">
    <property type="component" value="Unassembled WGS sequence"/>
</dbReference>
<organism evidence="7 8">
    <name type="scientific">Porphyridium purpureum</name>
    <name type="common">Red alga</name>
    <name type="synonym">Porphyridium cruentum</name>
    <dbReference type="NCBI Taxonomy" id="35688"/>
    <lineage>
        <taxon>Eukaryota</taxon>
        <taxon>Rhodophyta</taxon>
        <taxon>Bangiophyceae</taxon>
        <taxon>Porphyridiales</taxon>
        <taxon>Porphyridiaceae</taxon>
        <taxon>Porphyridium</taxon>
    </lineage>
</organism>
<dbReference type="Gene3D" id="3.30.230.130">
    <property type="entry name" value="Cullin, Chain C, Domain 2"/>
    <property type="match status" value="1"/>
</dbReference>
<keyword evidence="8" id="KW-1185">Reference proteome</keyword>
<dbReference type="InterPro" id="IPR016158">
    <property type="entry name" value="Cullin_homology"/>
</dbReference>
<evidence type="ECO:0000256" key="4">
    <source>
        <dbReference type="RuleBase" id="RU003829"/>
    </source>
</evidence>